<feature type="domain" description="Glycosyl hydrolase family 13 catalytic" evidence="9">
    <location>
        <begin position="4"/>
        <end position="423"/>
    </location>
</feature>
<keyword evidence="5" id="KW-0119">Carbohydrate metabolism</keyword>
<dbReference type="SMART" id="SM00642">
    <property type="entry name" value="Aamy"/>
    <property type="match status" value="1"/>
</dbReference>
<keyword evidence="4 10" id="KW-0378">Hydrolase</keyword>
<keyword evidence="3 8" id="KW-0479">Metal-binding</keyword>
<dbReference type="Proteomes" id="UP000326903">
    <property type="component" value="Unassembled WGS sequence"/>
</dbReference>
<dbReference type="GO" id="GO:0005975">
    <property type="term" value="P:carbohydrate metabolic process"/>
    <property type="evidence" value="ECO:0007669"/>
    <property type="project" value="InterPro"/>
</dbReference>
<keyword evidence="11" id="KW-1185">Reference proteome</keyword>
<comment type="caution">
    <text evidence="10">The sequence shown here is derived from an EMBL/GenBank/DDBJ whole genome shotgun (WGS) entry which is preliminary data.</text>
</comment>
<feature type="binding site" evidence="8">
    <location>
        <position position="203"/>
    </location>
    <ligand>
        <name>Ca(2+)</name>
        <dbReference type="ChEBI" id="CHEBI:29108"/>
        <label>1</label>
    </ligand>
</feature>
<evidence type="ECO:0000256" key="8">
    <source>
        <dbReference type="PIRSR" id="PIRSR001021-2"/>
    </source>
</evidence>
<dbReference type="NCBIfam" id="NF006969">
    <property type="entry name" value="PRK09441.1-2"/>
    <property type="match status" value="1"/>
</dbReference>
<dbReference type="GO" id="GO:0004556">
    <property type="term" value="F:alpha-amylase activity"/>
    <property type="evidence" value="ECO:0007669"/>
    <property type="project" value="UniProtKB-EC"/>
</dbReference>
<name>A0A5J5ILY9_9BACT</name>
<dbReference type="Pfam" id="PF00128">
    <property type="entry name" value="Alpha-amylase"/>
    <property type="match status" value="1"/>
</dbReference>
<feature type="binding site" evidence="8">
    <location>
        <position position="197"/>
    </location>
    <ligand>
        <name>Ca(2+)</name>
        <dbReference type="ChEBI" id="CHEBI:29108"/>
        <label>1</label>
    </ligand>
</feature>
<keyword evidence="6 10" id="KW-0326">Glycosidase</keyword>
<evidence type="ECO:0000259" key="9">
    <source>
        <dbReference type="SMART" id="SM00642"/>
    </source>
</evidence>
<dbReference type="PANTHER" id="PTHR43447">
    <property type="entry name" value="ALPHA-AMYLASE"/>
    <property type="match status" value="1"/>
</dbReference>
<dbReference type="InterPro" id="IPR015237">
    <property type="entry name" value="Alpha-amylase_C_pro"/>
</dbReference>
<evidence type="ECO:0000256" key="2">
    <source>
        <dbReference type="ARBA" id="ARBA00008061"/>
    </source>
</evidence>
<keyword evidence="8" id="KW-0106">Calcium</keyword>
<dbReference type="EMBL" id="VYQF01000001">
    <property type="protein sequence ID" value="KAA9042020.1"/>
    <property type="molecule type" value="Genomic_DNA"/>
</dbReference>
<accession>A0A5J5ILY9</accession>
<dbReference type="GO" id="GO:0005509">
    <property type="term" value="F:calcium ion binding"/>
    <property type="evidence" value="ECO:0007669"/>
    <property type="project" value="InterPro"/>
</dbReference>
<dbReference type="RefSeq" id="WP_150414149.1">
    <property type="nucleotide sequence ID" value="NZ_VYQF01000001.1"/>
</dbReference>
<dbReference type="SUPFAM" id="SSF51445">
    <property type="entry name" value="(Trans)glycosidases"/>
    <property type="match status" value="1"/>
</dbReference>
<evidence type="ECO:0000256" key="6">
    <source>
        <dbReference type="ARBA" id="ARBA00023295"/>
    </source>
</evidence>
<evidence type="ECO:0000256" key="4">
    <source>
        <dbReference type="ARBA" id="ARBA00022801"/>
    </source>
</evidence>
<evidence type="ECO:0000256" key="1">
    <source>
        <dbReference type="ARBA" id="ARBA00001913"/>
    </source>
</evidence>
<dbReference type="PIRSF" id="PIRSF001021">
    <property type="entry name" value="Alph-amls_thrmst"/>
    <property type="match status" value="1"/>
</dbReference>
<comment type="cofactor">
    <cofactor evidence="1">
        <name>Ca(2+)</name>
        <dbReference type="ChEBI" id="CHEBI:29108"/>
    </cofactor>
</comment>
<dbReference type="NCBIfam" id="NF006968">
    <property type="entry name" value="PRK09441.1-1"/>
    <property type="match status" value="1"/>
</dbReference>
<sequence length="494" mass="56617">MLKGTMLQYFHWYLPADGTLWKQIKNDAPRLKELGFTAIWLPPACKASTGGHSTGYDIYDLYDLGEFDQKGSVRTKYGTKQEYIEALEAIRATGMQAIVDIVLNHKAGGDEIEKIQVVKVNPDNRNEIISEPFEIEGFTKFTFPGRQKKYSDFEWNYMCFTGVDYASNLSEDGVFRILNGNGDSWQEMIGDEKGNYDYLMYNDIDFRNPAVREELHRWGKWYFEQAQFDGVRLDAVKHIPASFYNEWLDNLRQSTGKEIFAVGEYWAPGHLPLLVKYIEATHGRMSVFDSSLHHNFHNASNMGNDFDMRTIFDDTLVKIMPDKAVTVISNHDTQPLQALEAPVEPWFKPIAYALTLLRDEGYPCVFYPDLFGANYKDYGKDGNEYDIWMPGVENIEKLLQARREHAYGTQRDYFDHANCIGWTREGDDEHRGCAVVISNGDNGNKTMEMGKRYAGKTFIDMMGKNKAKVKINKDGWGEFFAPAGGVSVWVQKTK</sequence>
<evidence type="ECO:0000313" key="11">
    <source>
        <dbReference type="Proteomes" id="UP000326903"/>
    </source>
</evidence>
<dbReference type="Pfam" id="PF09154">
    <property type="entry name" value="Alpha-amy_C_pro"/>
    <property type="match status" value="1"/>
</dbReference>
<dbReference type="InterPro" id="IPR017853">
    <property type="entry name" value="GH"/>
</dbReference>
<dbReference type="InterPro" id="IPR013776">
    <property type="entry name" value="A-amylase_thermo"/>
</dbReference>
<organism evidence="10 11">
    <name type="scientific">Ginsengibacter hankyongi</name>
    <dbReference type="NCBI Taxonomy" id="2607284"/>
    <lineage>
        <taxon>Bacteria</taxon>
        <taxon>Pseudomonadati</taxon>
        <taxon>Bacteroidota</taxon>
        <taxon>Chitinophagia</taxon>
        <taxon>Chitinophagales</taxon>
        <taxon>Chitinophagaceae</taxon>
        <taxon>Ginsengibacter</taxon>
    </lineage>
</organism>
<proteinExistence type="inferred from homology"/>
<evidence type="ECO:0000256" key="5">
    <source>
        <dbReference type="ARBA" id="ARBA00023277"/>
    </source>
</evidence>
<dbReference type="SUPFAM" id="SSF51011">
    <property type="entry name" value="Glycosyl hydrolase domain"/>
    <property type="match status" value="1"/>
</dbReference>
<feature type="binding site" evidence="8">
    <location>
        <position position="238"/>
    </location>
    <ligand>
        <name>Ca(2+)</name>
        <dbReference type="ChEBI" id="CHEBI:29108"/>
        <label>1</label>
    </ligand>
</feature>
<evidence type="ECO:0000256" key="3">
    <source>
        <dbReference type="ARBA" id="ARBA00022723"/>
    </source>
</evidence>
<evidence type="ECO:0000313" key="10">
    <source>
        <dbReference type="EMBL" id="KAA9042020.1"/>
    </source>
</evidence>
<dbReference type="AlphaFoldDB" id="A0A5J5ILY9"/>
<dbReference type="CDD" id="cd11318">
    <property type="entry name" value="AmyAc_bac_fung_AmyA"/>
    <property type="match status" value="1"/>
</dbReference>
<feature type="active site" description="Proton donor" evidence="7">
    <location>
        <position position="264"/>
    </location>
</feature>
<dbReference type="InterPro" id="IPR006047">
    <property type="entry name" value="GH13_cat_dom"/>
</dbReference>
<dbReference type="Gene3D" id="2.40.30.140">
    <property type="match status" value="1"/>
</dbReference>
<dbReference type="Gene3D" id="3.20.20.80">
    <property type="entry name" value="Glycosidases"/>
    <property type="match status" value="1"/>
</dbReference>
<dbReference type="EC" id="3.2.1.1" evidence="10"/>
<dbReference type="InterPro" id="IPR013780">
    <property type="entry name" value="Glyco_hydro_b"/>
</dbReference>
<dbReference type="Gene3D" id="2.60.40.1180">
    <property type="entry name" value="Golgi alpha-mannosidase II"/>
    <property type="match status" value="1"/>
</dbReference>
<reference evidence="10 11" key="1">
    <citation type="submission" date="2019-09" db="EMBL/GenBank/DDBJ databases">
        <title>Draft genome sequence of Ginsengibacter sp. BR5-29.</title>
        <authorList>
            <person name="Im W.-T."/>
        </authorList>
    </citation>
    <scope>NUCLEOTIDE SEQUENCE [LARGE SCALE GENOMIC DNA]</scope>
    <source>
        <strain evidence="10 11">BR5-29</strain>
    </source>
</reference>
<feature type="active site" description="Nucleophile" evidence="7">
    <location>
        <position position="234"/>
    </location>
</feature>
<comment type="similarity">
    <text evidence="2">Belongs to the glycosyl hydrolase 13 family.</text>
</comment>
<protein>
    <submittedName>
        <fullName evidence="10">Alpha-amylase</fullName>
        <ecNumber evidence="10">3.2.1.1</ecNumber>
    </submittedName>
</protein>
<feature type="binding site" evidence="8">
    <location>
        <position position="104"/>
    </location>
    <ligand>
        <name>Ca(2+)</name>
        <dbReference type="ChEBI" id="CHEBI:29108"/>
        <label>1</label>
    </ligand>
</feature>
<gene>
    <name evidence="10" type="ORF">FW778_08390</name>
</gene>
<evidence type="ECO:0000256" key="7">
    <source>
        <dbReference type="PIRSR" id="PIRSR001021-1"/>
    </source>
</evidence>
<feature type="binding site" evidence="8">
    <location>
        <position position="205"/>
    </location>
    <ligand>
        <name>Ca(2+)</name>
        <dbReference type="ChEBI" id="CHEBI:29108"/>
        <label>2</label>
    </ligand>
</feature>